<dbReference type="RefSeq" id="WP_037300955.1">
    <property type="nucleotide sequence ID" value="NZ_ATAX01000035.1"/>
</dbReference>
<keyword evidence="4 7" id="KW-0233">DNA recombination</keyword>
<dbReference type="eggNOG" id="COG1381">
    <property type="taxonomic scope" value="Bacteria"/>
</dbReference>
<dbReference type="GO" id="GO:0006310">
    <property type="term" value="P:DNA recombination"/>
    <property type="evidence" value="ECO:0007669"/>
    <property type="project" value="UniProtKB-UniRule"/>
</dbReference>
<dbReference type="InterPro" id="IPR042242">
    <property type="entry name" value="RecO_C"/>
</dbReference>
<evidence type="ECO:0000313" key="9">
    <source>
        <dbReference type="EMBL" id="EWM52474.1"/>
    </source>
</evidence>
<evidence type="ECO:0000313" key="10">
    <source>
        <dbReference type="Proteomes" id="UP000019365"/>
    </source>
</evidence>
<comment type="similarity">
    <text evidence="1 7">Belongs to the RecO family.</text>
</comment>
<evidence type="ECO:0000256" key="3">
    <source>
        <dbReference type="ARBA" id="ARBA00022763"/>
    </source>
</evidence>
<dbReference type="InterPro" id="IPR037278">
    <property type="entry name" value="ARFGAP/RecO"/>
</dbReference>
<keyword evidence="5 7" id="KW-0234">DNA repair</keyword>
<feature type="domain" description="DNA replication/recombination mediator RecO N-terminal" evidence="8">
    <location>
        <begin position="2"/>
        <end position="77"/>
    </location>
</feature>
<dbReference type="SUPFAM" id="SSF50249">
    <property type="entry name" value="Nucleic acid-binding proteins"/>
    <property type="match status" value="1"/>
</dbReference>
<dbReference type="EMBL" id="ATAX01000035">
    <property type="protein sequence ID" value="EWM52474.1"/>
    <property type="molecule type" value="Genomic_DNA"/>
</dbReference>
<evidence type="ECO:0000256" key="4">
    <source>
        <dbReference type="ARBA" id="ARBA00023172"/>
    </source>
</evidence>
<evidence type="ECO:0000256" key="1">
    <source>
        <dbReference type="ARBA" id="ARBA00007452"/>
    </source>
</evidence>
<dbReference type="Pfam" id="PF02565">
    <property type="entry name" value="RecO_C"/>
    <property type="match status" value="1"/>
</dbReference>
<evidence type="ECO:0000256" key="7">
    <source>
        <dbReference type="HAMAP-Rule" id="MF_00201"/>
    </source>
</evidence>
<dbReference type="OrthoDB" id="9797083at2"/>
<comment type="caution">
    <text evidence="9">The sequence shown here is derived from an EMBL/GenBank/DDBJ whole genome shotgun (WGS) entry which is preliminary data.</text>
</comment>
<dbReference type="Proteomes" id="UP000019365">
    <property type="component" value="Unassembled WGS sequence"/>
</dbReference>
<keyword evidence="3 7" id="KW-0227">DNA damage</keyword>
<comment type="function">
    <text evidence="7">Involved in DNA repair and RecF pathway recombination.</text>
</comment>
<evidence type="ECO:0000256" key="6">
    <source>
        <dbReference type="ARBA" id="ARBA00033409"/>
    </source>
</evidence>
<dbReference type="InterPro" id="IPR003717">
    <property type="entry name" value="RecO"/>
</dbReference>
<sequence length="252" mass="28418">MTTVEGIVLKERSVGEQDKFIDILTGENGVLEVSVKGARKINGKSGSSAQLLAYSRFCIDKRGNYLYLNSAEPIHIFYGLRDSLSKISLASYFAEVMRFCIKPEAQNGDILRLMLNCLHYLENSGRGESFLKALFEFRLMSEIGYMPDVVACRGCGVYEPEELFFCIRDGGFFCADCFENDSAADYIKVGLPVLSAVRHIVLADFDRLFNFRVSERTQEKLSALAEAYMLTHLERGFGTLDFYKSIMSDQKT</sequence>
<accession>W7ULJ3</accession>
<protein>
    <recommendedName>
        <fullName evidence="2 7">DNA repair protein RecO</fullName>
    </recommendedName>
    <alternativeName>
        <fullName evidence="6 7">Recombination protein O</fullName>
    </alternativeName>
</protein>
<dbReference type="Gene3D" id="6.20.220.20">
    <property type="entry name" value="Recombination protein O, zinc-binding domain"/>
    <property type="match status" value="1"/>
</dbReference>
<dbReference type="PATRIC" id="fig|1341157.4.peg.2849"/>
<dbReference type="HAMAP" id="MF_00201">
    <property type="entry name" value="RecO"/>
    <property type="match status" value="1"/>
</dbReference>
<dbReference type="InterPro" id="IPR012340">
    <property type="entry name" value="NA-bd_OB-fold"/>
</dbReference>
<gene>
    <name evidence="7" type="primary">recO</name>
    <name evidence="9" type="ORF">RF007C_08020</name>
</gene>
<name>W7ULJ3_RUMFL</name>
<dbReference type="GO" id="GO:0043590">
    <property type="term" value="C:bacterial nucleoid"/>
    <property type="evidence" value="ECO:0007669"/>
    <property type="project" value="TreeGrafter"/>
</dbReference>
<dbReference type="AlphaFoldDB" id="W7ULJ3"/>
<proteinExistence type="inferred from homology"/>
<evidence type="ECO:0000256" key="5">
    <source>
        <dbReference type="ARBA" id="ARBA00023204"/>
    </source>
</evidence>
<organism evidence="9 10">
    <name type="scientific">Ruminococcus flavefaciens 007c</name>
    <dbReference type="NCBI Taxonomy" id="1341157"/>
    <lineage>
        <taxon>Bacteria</taxon>
        <taxon>Bacillati</taxon>
        <taxon>Bacillota</taxon>
        <taxon>Clostridia</taxon>
        <taxon>Eubacteriales</taxon>
        <taxon>Oscillospiraceae</taxon>
        <taxon>Ruminococcus</taxon>
    </lineage>
</organism>
<dbReference type="Gene3D" id="2.40.50.140">
    <property type="entry name" value="Nucleic acid-binding proteins"/>
    <property type="match status" value="1"/>
</dbReference>
<evidence type="ECO:0000256" key="2">
    <source>
        <dbReference type="ARBA" id="ARBA00021310"/>
    </source>
</evidence>
<dbReference type="GO" id="GO:0006302">
    <property type="term" value="P:double-strand break repair"/>
    <property type="evidence" value="ECO:0007669"/>
    <property type="project" value="TreeGrafter"/>
</dbReference>
<dbReference type="PANTHER" id="PTHR33991:SF1">
    <property type="entry name" value="DNA REPAIR PROTEIN RECO"/>
    <property type="match status" value="1"/>
</dbReference>
<keyword evidence="10" id="KW-1185">Reference proteome</keyword>
<dbReference type="NCBIfam" id="TIGR00613">
    <property type="entry name" value="reco"/>
    <property type="match status" value="1"/>
</dbReference>
<dbReference type="PANTHER" id="PTHR33991">
    <property type="entry name" value="DNA REPAIR PROTEIN RECO"/>
    <property type="match status" value="1"/>
</dbReference>
<evidence type="ECO:0000259" key="8">
    <source>
        <dbReference type="Pfam" id="PF11967"/>
    </source>
</evidence>
<dbReference type="Pfam" id="PF11967">
    <property type="entry name" value="RecO_N"/>
    <property type="match status" value="1"/>
</dbReference>
<dbReference type="SUPFAM" id="SSF57863">
    <property type="entry name" value="ArfGap/RecO-like zinc finger"/>
    <property type="match status" value="1"/>
</dbReference>
<dbReference type="InterPro" id="IPR022572">
    <property type="entry name" value="DNA_rep/recomb_RecO_N"/>
</dbReference>
<reference evidence="9 10" key="1">
    <citation type="journal article" date="2014" name="PLoS ONE">
        <title>Rumen cellulosomics: divergent fiber-degrading strategies revealed by comparative genome-wide analysis of six ruminococcal strains.</title>
        <authorList>
            <person name="Dassa B."/>
            <person name="Borovok I."/>
            <person name="Ruimy-Israeli V."/>
            <person name="Lamed R."/>
            <person name="Flint H.J."/>
            <person name="Duncan S.H."/>
            <person name="Henrissat B."/>
            <person name="Coutinho P."/>
            <person name="Morrison M."/>
            <person name="Mosoni P."/>
            <person name="Yeoman C.J."/>
            <person name="White B.A."/>
            <person name="Bayer E.A."/>
        </authorList>
    </citation>
    <scope>NUCLEOTIDE SEQUENCE [LARGE SCALE GENOMIC DNA]</scope>
    <source>
        <strain evidence="9 10">007c</strain>
    </source>
</reference>
<dbReference type="Gene3D" id="1.20.1440.120">
    <property type="entry name" value="Recombination protein O, C-terminal domain"/>
    <property type="match status" value="1"/>
</dbReference>